<feature type="transmembrane region" description="Helical" evidence="1">
    <location>
        <begin position="70"/>
        <end position="99"/>
    </location>
</feature>
<gene>
    <name evidence="3" type="ORF">H1R16_00050</name>
    <name evidence="2" type="ORF">H2507_03225</name>
</gene>
<keyword evidence="1" id="KW-0472">Membrane</keyword>
<organism evidence="3 4">
    <name type="scientific">Marnyiella aurantia</name>
    <dbReference type="NCBI Taxonomy" id="2758037"/>
    <lineage>
        <taxon>Bacteria</taxon>
        <taxon>Pseudomonadati</taxon>
        <taxon>Bacteroidota</taxon>
        <taxon>Flavobacteriia</taxon>
        <taxon>Flavobacteriales</taxon>
        <taxon>Weeksellaceae</taxon>
        <taxon>Marnyiella</taxon>
    </lineage>
</organism>
<dbReference type="KEGG" id="cbau:H1R16_00050"/>
<feature type="transmembrane region" description="Helical" evidence="1">
    <location>
        <begin position="277"/>
        <end position="299"/>
    </location>
</feature>
<dbReference type="Pfam" id="PF05661">
    <property type="entry name" value="DUF808"/>
    <property type="match status" value="1"/>
</dbReference>
<dbReference type="Proteomes" id="UP000515349">
    <property type="component" value="Chromosome"/>
</dbReference>
<evidence type="ECO:0000313" key="4">
    <source>
        <dbReference type="Proteomes" id="UP000515349"/>
    </source>
</evidence>
<keyword evidence="1" id="KW-1133">Transmembrane helix</keyword>
<feature type="transmembrane region" description="Helical" evidence="1">
    <location>
        <begin position="142"/>
        <end position="159"/>
    </location>
</feature>
<dbReference type="EMBL" id="CP059472">
    <property type="protein sequence ID" value="QMS98444.1"/>
    <property type="molecule type" value="Genomic_DNA"/>
</dbReference>
<dbReference type="Proteomes" id="UP000539710">
    <property type="component" value="Unassembled WGS sequence"/>
</dbReference>
<keyword evidence="1" id="KW-0812">Transmembrane</keyword>
<reference evidence="2" key="3">
    <citation type="submission" date="2020-07" db="EMBL/GenBank/DDBJ databases">
        <authorList>
            <person name="Yang C."/>
        </authorList>
    </citation>
    <scope>NUCLEOTIDE SEQUENCE</scope>
    <source>
        <strain evidence="2">Cx-624</strain>
    </source>
</reference>
<accession>A0A7D7LMH8</accession>
<dbReference type="PANTHER" id="PTHR30503:SF3">
    <property type="entry name" value="INNER MEMBRANE PROTEIN YEDI"/>
    <property type="match status" value="1"/>
</dbReference>
<reference evidence="3 4" key="1">
    <citation type="submission" date="2020-07" db="EMBL/GenBank/DDBJ databases">
        <title>Chryseobacterium sp.cx-624.</title>
        <authorList>
            <person name="Yang C."/>
        </authorList>
    </citation>
    <scope>NUCLEOTIDE SEQUENCE [LARGE SCALE GENOMIC DNA]</scope>
    <source>
        <strain evidence="3">Cx-624</strain>
        <strain evidence="4">cx-624</strain>
    </source>
</reference>
<name>A0A7D7LMH8_9FLAO</name>
<reference evidence="5" key="2">
    <citation type="submission" date="2020-07" db="EMBL/GenBank/DDBJ databases">
        <title>Flavobacterium sp. xlx-214.</title>
        <authorList>
            <person name="Yang C."/>
        </authorList>
    </citation>
    <scope>NUCLEOTIDE SEQUENCE [LARGE SCALE GENOMIC DNA]</scope>
    <source>
        <strain evidence="5">CX-624</strain>
    </source>
</reference>
<evidence type="ECO:0000256" key="1">
    <source>
        <dbReference type="SAM" id="Phobius"/>
    </source>
</evidence>
<dbReference type="PIRSF" id="PIRSF016660">
    <property type="entry name" value="YedI"/>
    <property type="match status" value="1"/>
</dbReference>
<sequence>MASGFFAILDDIAALMDDVAVTAKVATQKTAGILGDDLAVNAEKATGFLESREIPVLMEIMKGSFVNKLIIVPAVFLLQWLYAPAITIILVFGGFYLAYEGVEKIIEFLFHRSKKGHEVIKEKEQAEDVNGDELEKSKIKSAVTTDFILSLEIVIIALASAKAGYEALKSEFNPLLVEIVSVSIVAIIATVGVYGIVALIVRMDDAGYKLIKRSGKEKGLLVTVGSFLVSALPWVIKGLAVIGTVALILVAGGIFVHNIDWIHHHFLPNVNSLLRESLAGLIGGIVALPVFHFGAKALAMIKK</sequence>
<keyword evidence="5" id="KW-1185">Reference proteome</keyword>
<evidence type="ECO:0000313" key="3">
    <source>
        <dbReference type="EMBL" id="QMS98444.1"/>
    </source>
</evidence>
<dbReference type="EMBL" id="JACEUX010000001">
    <property type="protein sequence ID" value="MBA5246172.1"/>
    <property type="molecule type" value="Genomic_DNA"/>
</dbReference>
<dbReference type="AlphaFoldDB" id="A0A7D7LMH8"/>
<feature type="transmembrane region" description="Helical" evidence="1">
    <location>
        <begin position="179"/>
        <end position="203"/>
    </location>
</feature>
<protein>
    <submittedName>
        <fullName evidence="3">DUF808 family protein</fullName>
    </submittedName>
</protein>
<evidence type="ECO:0000313" key="2">
    <source>
        <dbReference type="EMBL" id="MBA5246172.1"/>
    </source>
</evidence>
<evidence type="ECO:0000313" key="5">
    <source>
        <dbReference type="Proteomes" id="UP000539710"/>
    </source>
</evidence>
<proteinExistence type="predicted"/>
<dbReference type="InterPro" id="IPR008526">
    <property type="entry name" value="YedI"/>
</dbReference>
<feature type="transmembrane region" description="Helical" evidence="1">
    <location>
        <begin position="224"/>
        <end position="257"/>
    </location>
</feature>
<dbReference type="RefSeq" id="WP_181886269.1">
    <property type="nucleotide sequence ID" value="NZ_CP059472.1"/>
</dbReference>
<dbReference type="PANTHER" id="PTHR30503">
    <property type="entry name" value="INNER MEMBRANE PROTEIN YEDI"/>
    <property type="match status" value="1"/>
</dbReference>
<dbReference type="GO" id="GO:0005886">
    <property type="term" value="C:plasma membrane"/>
    <property type="evidence" value="ECO:0007669"/>
    <property type="project" value="TreeGrafter"/>
</dbReference>